<organism evidence="2 3">
    <name type="scientific">Salix koriyanagi</name>
    <dbReference type="NCBI Taxonomy" id="2511006"/>
    <lineage>
        <taxon>Eukaryota</taxon>
        <taxon>Viridiplantae</taxon>
        <taxon>Streptophyta</taxon>
        <taxon>Embryophyta</taxon>
        <taxon>Tracheophyta</taxon>
        <taxon>Spermatophyta</taxon>
        <taxon>Magnoliopsida</taxon>
        <taxon>eudicotyledons</taxon>
        <taxon>Gunneridae</taxon>
        <taxon>Pentapetalae</taxon>
        <taxon>rosids</taxon>
        <taxon>fabids</taxon>
        <taxon>Malpighiales</taxon>
        <taxon>Salicaceae</taxon>
        <taxon>Saliceae</taxon>
        <taxon>Salix</taxon>
    </lineage>
</organism>
<dbReference type="AlphaFoldDB" id="A0A9Q0WZ74"/>
<gene>
    <name evidence="2" type="ORF">OIU74_000171</name>
</gene>
<keyword evidence="3" id="KW-1185">Reference proteome</keyword>
<feature type="chain" id="PRO_5040228237" evidence="1">
    <location>
        <begin position="26"/>
        <end position="40"/>
    </location>
</feature>
<comment type="caution">
    <text evidence="2">The sequence shown here is derived from an EMBL/GenBank/DDBJ whole genome shotgun (WGS) entry which is preliminary data.</text>
</comment>
<proteinExistence type="predicted"/>
<accession>A0A9Q0WZ74</accession>
<evidence type="ECO:0000313" key="2">
    <source>
        <dbReference type="EMBL" id="KAJ6775927.1"/>
    </source>
</evidence>
<feature type="signal peptide" evidence="1">
    <location>
        <begin position="1"/>
        <end position="25"/>
    </location>
</feature>
<dbReference type="EMBL" id="JAPFFM010000001">
    <property type="protein sequence ID" value="KAJ6775927.1"/>
    <property type="molecule type" value="Genomic_DNA"/>
</dbReference>
<evidence type="ECO:0000256" key="1">
    <source>
        <dbReference type="SAM" id="SignalP"/>
    </source>
</evidence>
<name>A0A9Q0WZ74_9ROSI</name>
<protein>
    <submittedName>
        <fullName evidence="2">Uncharacterized protein</fullName>
    </submittedName>
</protein>
<sequence>MSLTLTRKNIWFLLISLLDNSCTLSEKGSSSVQRRLSSSS</sequence>
<dbReference type="Proteomes" id="UP001151752">
    <property type="component" value="Chromosome 16"/>
</dbReference>
<evidence type="ECO:0000313" key="3">
    <source>
        <dbReference type="Proteomes" id="UP001151752"/>
    </source>
</evidence>
<reference evidence="2" key="1">
    <citation type="submission" date="2022-11" db="EMBL/GenBank/DDBJ databases">
        <authorList>
            <person name="Hyden B.L."/>
            <person name="Feng K."/>
            <person name="Yates T."/>
            <person name="Jawdy S."/>
            <person name="Smart L.B."/>
            <person name="Muchero W."/>
        </authorList>
    </citation>
    <scope>NUCLEOTIDE SEQUENCE</scope>
    <source>
        <tissue evidence="2">Shoot tip</tissue>
    </source>
</reference>
<reference evidence="2" key="2">
    <citation type="journal article" date="2023" name="Int. J. Mol. Sci.">
        <title>De Novo Assembly and Annotation of 11 Diverse Shrub Willow (Salix) Genomes Reveals Novel Gene Organization in Sex-Linked Regions.</title>
        <authorList>
            <person name="Hyden B."/>
            <person name="Feng K."/>
            <person name="Yates T.B."/>
            <person name="Jawdy S."/>
            <person name="Cereghino C."/>
            <person name="Smart L.B."/>
            <person name="Muchero W."/>
        </authorList>
    </citation>
    <scope>NUCLEOTIDE SEQUENCE</scope>
    <source>
        <tissue evidence="2">Shoot tip</tissue>
    </source>
</reference>
<keyword evidence="1" id="KW-0732">Signal</keyword>